<proteinExistence type="predicted"/>
<dbReference type="Proteomes" id="UP001524473">
    <property type="component" value="Unassembled WGS sequence"/>
</dbReference>
<dbReference type="InterPro" id="IPR007710">
    <property type="entry name" value="Nucleoside_deoxyribTrfase"/>
</dbReference>
<dbReference type="RefSeq" id="WP_066864071.1">
    <property type="nucleotide sequence ID" value="NZ_CABKVV010000013.1"/>
</dbReference>
<dbReference type="Gene3D" id="3.40.50.450">
    <property type="match status" value="1"/>
</dbReference>
<comment type="caution">
    <text evidence="1">The sequence shown here is derived from an EMBL/GenBank/DDBJ whole genome shotgun (WGS) entry which is preliminary data.</text>
</comment>
<name>A0ABT1S0R4_9FIRM</name>
<reference evidence="1 2" key="1">
    <citation type="submission" date="2022-06" db="EMBL/GenBank/DDBJ databases">
        <title>Isolation of gut microbiota from human fecal samples.</title>
        <authorList>
            <person name="Pamer E.G."/>
            <person name="Barat B."/>
            <person name="Waligurski E."/>
            <person name="Medina S."/>
            <person name="Paddock L."/>
            <person name="Mostad J."/>
        </authorList>
    </citation>
    <scope>NUCLEOTIDE SEQUENCE [LARGE SCALE GENOMIC DNA]</scope>
    <source>
        <strain evidence="1 2">DFI.9.73</strain>
    </source>
</reference>
<sequence>MKFYLSSSLRNRAQVRRAANFLKENGWTHTCDWTEFELSSEEGTDGLQRIAEREFEGVKTADIVIVLTPQGRGTHIELGMALALGKKVYLYHEDNSFFQCDDATCAFYWLPQVSRLTGKLEEALTTVLHENQ</sequence>
<evidence type="ECO:0000313" key="2">
    <source>
        <dbReference type="Proteomes" id="UP001524473"/>
    </source>
</evidence>
<keyword evidence="2" id="KW-1185">Reference proteome</keyword>
<gene>
    <name evidence="1" type="ORF">NE695_11500</name>
</gene>
<protein>
    <submittedName>
        <fullName evidence="1">Nucleoside 2-deoxyribosyltransferase</fullName>
    </submittedName>
</protein>
<dbReference type="GeneID" id="90532497"/>
<dbReference type="EMBL" id="JANFZH010000025">
    <property type="protein sequence ID" value="MCQ4840534.1"/>
    <property type="molecule type" value="Genomic_DNA"/>
</dbReference>
<evidence type="ECO:0000313" key="1">
    <source>
        <dbReference type="EMBL" id="MCQ4840534.1"/>
    </source>
</evidence>
<dbReference type="Pfam" id="PF05014">
    <property type="entry name" value="Nuc_deoxyrib_tr"/>
    <property type="match status" value="1"/>
</dbReference>
<organism evidence="1 2">
    <name type="scientific">Neglectibacter timonensis</name>
    <dbReference type="NCBI Taxonomy" id="1776382"/>
    <lineage>
        <taxon>Bacteria</taxon>
        <taxon>Bacillati</taxon>
        <taxon>Bacillota</taxon>
        <taxon>Clostridia</taxon>
        <taxon>Eubacteriales</taxon>
        <taxon>Oscillospiraceae</taxon>
        <taxon>Neglectibacter</taxon>
    </lineage>
</organism>
<accession>A0ABT1S0R4</accession>
<dbReference type="SUPFAM" id="SSF52309">
    <property type="entry name" value="N-(deoxy)ribosyltransferase-like"/>
    <property type="match status" value="1"/>
</dbReference>